<gene>
    <name evidence="5" type="ORF">DSM04_10227</name>
</gene>
<dbReference type="RefSeq" id="WP_128760140.1">
    <property type="nucleotide sequence ID" value="NZ_QOVI01000002.1"/>
</dbReference>
<evidence type="ECO:0000256" key="2">
    <source>
        <dbReference type="ARBA" id="ARBA00014024"/>
    </source>
</evidence>
<proteinExistence type="predicted"/>
<reference evidence="5 6" key="1">
    <citation type="submission" date="2018-07" db="EMBL/GenBank/DDBJ databases">
        <title>Leeuwenhoekiella genomics.</title>
        <authorList>
            <person name="Tahon G."/>
            <person name="Willems A."/>
        </authorList>
    </citation>
    <scope>NUCLEOTIDE SEQUENCE [LARGE SCALE GENOMIC DNA]</scope>
    <source>
        <strain evidence="5 6">R-50232</strain>
    </source>
</reference>
<sequence>MFVLNPKHTTLFFLLFINLATAQFMNKDIRATILLERNSEFLKFIPTAENRTNVDYNLRFDFMVFETKPDGKIEKGNKEDRIFLKAREKLILPYVTIDYNATNKIIIVLIIYDLENRPIGQDRIVLDKGGQTDLSTFENVIDGQNLSPDQARPQDGFVLNGFVIENTITKAGKDFYRFYYNEYFNKQIKTPHNILIEEVPGRGRFTRVSVKVADQLVWQFFAQPRKEILKKNASIALSRSIAYLQQLEQRKDEFIHY</sequence>
<name>A0A4Q0NWX2_9FLAO</name>
<comment type="caution">
    <text evidence="5">The sequence shown here is derived from an EMBL/GenBank/DDBJ whole genome shotgun (WGS) entry which is preliminary data.</text>
</comment>
<evidence type="ECO:0000256" key="3">
    <source>
        <dbReference type="ARBA" id="ARBA00022729"/>
    </source>
</evidence>
<protein>
    <recommendedName>
        <fullName evidence="2">Curli production assembly/transport component CsgE</fullName>
    </recommendedName>
</protein>
<dbReference type="Pfam" id="PF10627">
    <property type="entry name" value="CsgE"/>
    <property type="match status" value="1"/>
</dbReference>
<dbReference type="OrthoDB" id="1524955at2"/>
<organism evidence="5 6">
    <name type="scientific">Leeuwenhoekiella aestuarii</name>
    <dbReference type="NCBI Taxonomy" id="2249426"/>
    <lineage>
        <taxon>Bacteria</taxon>
        <taxon>Pseudomonadati</taxon>
        <taxon>Bacteroidota</taxon>
        <taxon>Flavobacteriia</taxon>
        <taxon>Flavobacteriales</taxon>
        <taxon>Flavobacteriaceae</taxon>
        <taxon>Leeuwenhoekiella</taxon>
    </lineage>
</organism>
<evidence type="ECO:0000256" key="1">
    <source>
        <dbReference type="ARBA" id="ARBA00003989"/>
    </source>
</evidence>
<dbReference type="InterPro" id="IPR018900">
    <property type="entry name" value="Curli_CsgE"/>
</dbReference>
<evidence type="ECO:0000313" key="5">
    <source>
        <dbReference type="EMBL" id="RXG16454.1"/>
    </source>
</evidence>
<evidence type="ECO:0000313" key="6">
    <source>
        <dbReference type="Proteomes" id="UP000289821"/>
    </source>
</evidence>
<comment type="function">
    <text evidence="1">May be involved in the biogenesis of curli organelles.</text>
</comment>
<feature type="chain" id="PRO_5020338171" description="Curli production assembly/transport component CsgE" evidence="4">
    <location>
        <begin position="23"/>
        <end position="257"/>
    </location>
</feature>
<dbReference type="Proteomes" id="UP000289821">
    <property type="component" value="Unassembled WGS sequence"/>
</dbReference>
<dbReference type="AlphaFoldDB" id="A0A4Q0NWX2"/>
<feature type="signal peptide" evidence="4">
    <location>
        <begin position="1"/>
        <end position="22"/>
    </location>
</feature>
<keyword evidence="3 4" id="KW-0732">Signal</keyword>
<evidence type="ECO:0000256" key="4">
    <source>
        <dbReference type="SAM" id="SignalP"/>
    </source>
</evidence>
<accession>A0A4Q0NWX2</accession>
<dbReference type="EMBL" id="QOVI01000002">
    <property type="protein sequence ID" value="RXG16454.1"/>
    <property type="molecule type" value="Genomic_DNA"/>
</dbReference>
<keyword evidence="6" id="KW-1185">Reference proteome</keyword>